<accession>A0ABQ9ZWA7</accession>
<evidence type="ECO:0000313" key="2">
    <source>
        <dbReference type="Proteomes" id="UP001234178"/>
    </source>
</evidence>
<evidence type="ECO:0000313" key="1">
    <source>
        <dbReference type="EMBL" id="KAK4017207.1"/>
    </source>
</evidence>
<proteinExistence type="predicted"/>
<comment type="caution">
    <text evidence="1">The sequence shown here is derived from an EMBL/GenBank/DDBJ whole genome shotgun (WGS) entry which is preliminary data.</text>
</comment>
<dbReference type="EMBL" id="JAOYFB010000005">
    <property type="protein sequence ID" value="KAK4017207.1"/>
    <property type="molecule type" value="Genomic_DNA"/>
</dbReference>
<keyword evidence="2" id="KW-1185">Reference proteome</keyword>
<gene>
    <name evidence="1" type="ORF">OUZ56_032156</name>
</gene>
<protein>
    <recommendedName>
        <fullName evidence="3">Retrotransposon gag domain-containing protein</fullName>
    </recommendedName>
</protein>
<organism evidence="1 2">
    <name type="scientific">Daphnia magna</name>
    <dbReference type="NCBI Taxonomy" id="35525"/>
    <lineage>
        <taxon>Eukaryota</taxon>
        <taxon>Metazoa</taxon>
        <taxon>Ecdysozoa</taxon>
        <taxon>Arthropoda</taxon>
        <taxon>Crustacea</taxon>
        <taxon>Branchiopoda</taxon>
        <taxon>Diplostraca</taxon>
        <taxon>Cladocera</taxon>
        <taxon>Anomopoda</taxon>
        <taxon>Daphniidae</taxon>
        <taxon>Daphnia</taxon>
    </lineage>
</organism>
<name>A0ABQ9ZWA7_9CRUS</name>
<sequence>MVSEVGSENDLGILIGIVQTQNELQQQEHYERLLLSDWLHDAEVPQDLVGWSSALCSAFQKRYTFGEWEDIIRRRVQLKDESEPQYALTKAKLRHHCPYPMSETDLIPYLIQGIRHQQFRTVLLQNLPVTVTAFIHTRIEEQAREMAELKRHVTKTQRFQPYNQPRSGRLMGVAGRERRCFQCSQIGHMKRDGPIINKNQRTENDKTGPLGKVQHRLVETTGELMATVQWSTKSEELKIPMLREFSYDFILGTDWISKIGGASIPPSANPLTVKPFDEHVNSTPPEVYVNDHSTVMPPSSLAFLPIRYPIGNQDII</sequence>
<dbReference type="Proteomes" id="UP001234178">
    <property type="component" value="Unassembled WGS sequence"/>
</dbReference>
<evidence type="ECO:0008006" key="3">
    <source>
        <dbReference type="Google" id="ProtNLM"/>
    </source>
</evidence>
<reference evidence="1 2" key="1">
    <citation type="journal article" date="2023" name="Nucleic Acids Res.">
        <title>The hologenome of Daphnia magna reveals possible DNA methylation and microbiome-mediated evolution of the host genome.</title>
        <authorList>
            <person name="Chaturvedi A."/>
            <person name="Li X."/>
            <person name="Dhandapani V."/>
            <person name="Marshall H."/>
            <person name="Kissane S."/>
            <person name="Cuenca-Cambronero M."/>
            <person name="Asole G."/>
            <person name="Calvet F."/>
            <person name="Ruiz-Romero M."/>
            <person name="Marangio P."/>
            <person name="Guigo R."/>
            <person name="Rago D."/>
            <person name="Mirbahai L."/>
            <person name="Eastwood N."/>
            <person name="Colbourne J.K."/>
            <person name="Zhou J."/>
            <person name="Mallon E."/>
            <person name="Orsini L."/>
        </authorList>
    </citation>
    <scope>NUCLEOTIDE SEQUENCE [LARGE SCALE GENOMIC DNA]</scope>
    <source>
        <strain evidence="1">LRV0_1</strain>
    </source>
</reference>